<name>A0A523W9Z8_UNCAE</name>
<proteinExistence type="predicted"/>
<dbReference type="AlphaFoldDB" id="A0A523W9Z8"/>
<evidence type="ECO:0000313" key="2">
    <source>
        <dbReference type="Proteomes" id="UP000319130"/>
    </source>
</evidence>
<reference evidence="1 2" key="1">
    <citation type="submission" date="2019-03" db="EMBL/GenBank/DDBJ databases">
        <title>Metabolic potential of uncultured bacteria and archaea associated with petroleum seepage in deep-sea sediments.</title>
        <authorList>
            <person name="Dong X."/>
            <person name="Hubert C."/>
        </authorList>
    </citation>
    <scope>NUCLEOTIDE SEQUENCE [LARGE SCALE GENOMIC DNA]</scope>
    <source>
        <strain evidence="1">E29_bin52</strain>
    </source>
</reference>
<dbReference type="GO" id="GO:0016787">
    <property type="term" value="F:hydrolase activity"/>
    <property type="evidence" value="ECO:0007669"/>
    <property type="project" value="UniProtKB-ARBA"/>
</dbReference>
<dbReference type="InterPro" id="IPR017850">
    <property type="entry name" value="Alkaline_phosphatase_core_sf"/>
</dbReference>
<dbReference type="Proteomes" id="UP000319130">
    <property type="component" value="Unassembled WGS sequence"/>
</dbReference>
<feature type="non-terminal residue" evidence="1">
    <location>
        <position position="1"/>
    </location>
</feature>
<dbReference type="Pfam" id="PF01663">
    <property type="entry name" value="Phosphodiest"/>
    <property type="match status" value="1"/>
</dbReference>
<dbReference type="PANTHER" id="PTHR10151:SF120">
    <property type="entry name" value="BIS(5'-ADENOSYL)-TRIPHOSPHATASE"/>
    <property type="match status" value="1"/>
</dbReference>
<dbReference type="InterPro" id="IPR002591">
    <property type="entry name" value="Phosphodiest/P_Trfase"/>
</dbReference>
<dbReference type="SUPFAM" id="SSF53649">
    <property type="entry name" value="Alkaline phosphatase-like"/>
    <property type="match status" value="1"/>
</dbReference>
<evidence type="ECO:0008006" key="3">
    <source>
        <dbReference type="Google" id="ProtNLM"/>
    </source>
</evidence>
<accession>A0A523W9Z8</accession>
<dbReference type="EMBL" id="SOIZ01000091">
    <property type="protein sequence ID" value="TET63639.1"/>
    <property type="molecule type" value="Genomic_DNA"/>
</dbReference>
<gene>
    <name evidence="1" type="ORF">E3J48_02205</name>
</gene>
<dbReference type="PANTHER" id="PTHR10151">
    <property type="entry name" value="ECTONUCLEOTIDE PYROPHOSPHATASE/PHOSPHODIESTERASE"/>
    <property type="match status" value="1"/>
</dbReference>
<organism evidence="1 2">
    <name type="scientific">Aerophobetes bacterium</name>
    <dbReference type="NCBI Taxonomy" id="2030807"/>
    <lineage>
        <taxon>Bacteria</taxon>
        <taxon>Candidatus Aerophobota</taxon>
    </lineage>
</organism>
<sequence length="421" mass="48091">LKVSLDKGRSSRLVMGVGEWSKWVRVCFPIRAERTVEGVCQFKLLKLDSDEIRVLRTPVQPSPYAPVTPYTYPNQLAREIAENVGHYKILDRTEDGLDDDTFLEDVWQRLETKTQVTKYLMGKLDWDLFLTYFHTVDNVQHVTWKYYDPENPKHDPELARTYGKAVEESYERVDQKVGEIFDLLDEDVTIIISSDHGGTSILKTTHPNTWLYQNGYIKTLKRGKVDIPKGLTYHPQAEDSLPVDWANTKARAIGFGGIYLNVKGRDPEGAVTRGKEYLETRREIAERLMEVRDPDTGEKIYKTILFKEQIWNGRFADQAADMTPILKKGYAVAWEDVYGEVLTNTPFIELFRGNWSGNHTGPYLPKDIAGIFIMKGPGIKKGVTLDNVEMVDVAPTVLHLMGVRVPRDMDGKILSDSMRSK</sequence>
<comment type="caution">
    <text evidence="1">The sequence shown here is derived from an EMBL/GenBank/DDBJ whole genome shotgun (WGS) entry which is preliminary data.</text>
</comment>
<dbReference type="Gene3D" id="3.40.720.10">
    <property type="entry name" value="Alkaline Phosphatase, subunit A"/>
    <property type="match status" value="1"/>
</dbReference>
<protein>
    <recommendedName>
        <fullName evidence="3">Nucleotide pyrophosphatase</fullName>
    </recommendedName>
</protein>
<evidence type="ECO:0000313" key="1">
    <source>
        <dbReference type="EMBL" id="TET63639.1"/>
    </source>
</evidence>